<gene>
    <name evidence="1" type="ORF">NDO55_02340</name>
</gene>
<dbReference type="AlphaFoldDB" id="A0A9X2J246"/>
<keyword evidence="1" id="KW-0808">Transferase</keyword>
<organism evidence="1 2">
    <name type="scientific">Sphingomicrobium sediminis</name>
    <dbReference type="NCBI Taxonomy" id="2950949"/>
    <lineage>
        <taxon>Bacteria</taxon>
        <taxon>Pseudomonadati</taxon>
        <taxon>Pseudomonadota</taxon>
        <taxon>Alphaproteobacteria</taxon>
        <taxon>Sphingomonadales</taxon>
        <taxon>Sphingomonadaceae</taxon>
        <taxon>Sphingomicrobium</taxon>
    </lineage>
</organism>
<dbReference type="GO" id="GO:0008168">
    <property type="term" value="F:methyltransferase activity"/>
    <property type="evidence" value="ECO:0007669"/>
    <property type="project" value="UniProtKB-KW"/>
</dbReference>
<comment type="caution">
    <text evidence="1">The sequence shown here is derived from an EMBL/GenBank/DDBJ whole genome shotgun (WGS) entry which is preliminary data.</text>
</comment>
<accession>A0A9X2J246</accession>
<evidence type="ECO:0000313" key="2">
    <source>
        <dbReference type="Proteomes" id="UP001155128"/>
    </source>
</evidence>
<protein>
    <submittedName>
        <fullName evidence="1">Class I SAM-dependent methyltransferase</fullName>
    </submittedName>
</protein>
<dbReference type="Gene3D" id="3.40.50.150">
    <property type="entry name" value="Vaccinia Virus protein VP39"/>
    <property type="match status" value="1"/>
</dbReference>
<dbReference type="GO" id="GO:0032259">
    <property type="term" value="P:methylation"/>
    <property type="evidence" value="ECO:0007669"/>
    <property type="project" value="UniProtKB-KW"/>
</dbReference>
<dbReference type="EMBL" id="JAMSHT010000001">
    <property type="protein sequence ID" value="MCM8556660.1"/>
    <property type="molecule type" value="Genomic_DNA"/>
</dbReference>
<dbReference type="CDD" id="cd02440">
    <property type="entry name" value="AdoMet_MTases"/>
    <property type="match status" value="1"/>
</dbReference>
<sequence length="231" mass="25671">MPARSEIDMSEARAKAARFWDKVAPRYARQPVRDERAYARKLDYISQLLNRHDKLLEIGCGTGSTALILSPHVAAYLATDVSNEMIEIARSKQADSDPCNLTFSCAVAHEIVARDHFDVILASSLLHLIDDVPALLGAVRQQLKPGGLFISKTPCIGETNFLVRMLLPAMELLGIAPRINVFKKIALIEAIETAGFAVEHQLCFDKEMRSPLIVARKPLEKRKESENVPAR</sequence>
<dbReference type="InterPro" id="IPR029063">
    <property type="entry name" value="SAM-dependent_MTases_sf"/>
</dbReference>
<name>A0A9X2J246_9SPHN</name>
<keyword evidence="2" id="KW-1185">Reference proteome</keyword>
<evidence type="ECO:0000313" key="1">
    <source>
        <dbReference type="EMBL" id="MCM8556660.1"/>
    </source>
</evidence>
<dbReference type="Pfam" id="PF13489">
    <property type="entry name" value="Methyltransf_23"/>
    <property type="match status" value="1"/>
</dbReference>
<reference evidence="1" key="1">
    <citation type="submission" date="2022-06" db="EMBL/GenBank/DDBJ databases">
        <title>Sphingomicrobium sedimins sp. nov., a marine bacterium isolated from tidal flat.</title>
        <authorList>
            <person name="Kim C.-H."/>
            <person name="Yoo Y."/>
            <person name="Kim J.-J."/>
        </authorList>
    </citation>
    <scope>NUCLEOTIDE SEQUENCE</scope>
    <source>
        <strain evidence="1">GRR-S6-50</strain>
    </source>
</reference>
<dbReference type="SUPFAM" id="SSF53335">
    <property type="entry name" value="S-adenosyl-L-methionine-dependent methyltransferases"/>
    <property type="match status" value="1"/>
</dbReference>
<proteinExistence type="predicted"/>
<dbReference type="Proteomes" id="UP001155128">
    <property type="component" value="Unassembled WGS sequence"/>
</dbReference>
<keyword evidence="1" id="KW-0489">Methyltransferase</keyword>
<dbReference type="RefSeq" id="WP_252112057.1">
    <property type="nucleotide sequence ID" value="NZ_JAMSHT010000001.1"/>
</dbReference>
<dbReference type="PANTHER" id="PTHR43861">
    <property type="entry name" value="TRANS-ACONITATE 2-METHYLTRANSFERASE-RELATED"/>
    <property type="match status" value="1"/>
</dbReference>